<protein>
    <submittedName>
        <fullName evidence="1">HEAT repeat domain-containing protein</fullName>
    </submittedName>
</protein>
<dbReference type="KEGG" id="carl:PXC00_01820"/>
<organism evidence="1 2">
    <name type="scientific">Caproicibacterium argilliputei</name>
    <dbReference type="NCBI Taxonomy" id="3030016"/>
    <lineage>
        <taxon>Bacteria</taxon>
        <taxon>Bacillati</taxon>
        <taxon>Bacillota</taxon>
        <taxon>Clostridia</taxon>
        <taxon>Eubacteriales</taxon>
        <taxon>Oscillospiraceae</taxon>
        <taxon>Caproicibacterium</taxon>
    </lineage>
</organism>
<dbReference type="Pfam" id="PF13646">
    <property type="entry name" value="HEAT_2"/>
    <property type="match status" value="1"/>
</dbReference>
<evidence type="ECO:0000313" key="2">
    <source>
        <dbReference type="Proteomes" id="UP001300604"/>
    </source>
</evidence>
<dbReference type="AlphaFoldDB" id="A0AA97DA90"/>
<dbReference type="RefSeq" id="WP_275844507.1">
    <property type="nucleotide sequence ID" value="NZ_CP135996.1"/>
</dbReference>
<reference evidence="1 2" key="1">
    <citation type="submission" date="2024-06" db="EMBL/GenBank/DDBJ databases">
        <title>Caproicibacterium argilliputei sp. nov, a novel caproic acid producing anaerobic bacterium isolated from pit mud.</title>
        <authorList>
            <person name="Xia S."/>
        </authorList>
    </citation>
    <scope>NUCLEOTIDE SEQUENCE [LARGE SCALE GENOMIC DNA]</scope>
    <source>
        <strain evidence="1 2">ZCY20-5</strain>
    </source>
</reference>
<accession>A0AA97DA90</accession>
<evidence type="ECO:0000313" key="1">
    <source>
        <dbReference type="EMBL" id="WOC32634.1"/>
    </source>
</evidence>
<keyword evidence="2" id="KW-1185">Reference proteome</keyword>
<gene>
    <name evidence="1" type="ORF">PXC00_01820</name>
</gene>
<name>A0AA97DA90_9FIRM</name>
<proteinExistence type="predicted"/>
<sequence>MADIEKLVEKKHWDKLKKKYLTGSQEERLELAKACGLVSADETVNMLVALMQDEDADVQVAAVESLGKVADDHTTAKLQLLLSQTPKENTRLAEAIREAVRQVRARQ</sequence>
<dbReference type="InterPro" id="IPR011989">
    <property type="entry name" value="ARM-like"/>
</dbReference>
<reference evidence="2" key="3">
    <citation type="submission" date="2024-06" db="EMBL/GenBank/DDBJ databases">
        <authorList>
            <person name="Zeng C."/>
        </authorList>
    </citation>
    <scope>NUCLEOTIDE SEQUENCE [LARGE SCALE GENOMIC DNA]</scope>
    <source>
        <strain evidence="2">ZCY20-5</strain>
    </source>
</reference>
<dbReference type="InterPro" id="IPR016024">
    <property type="entry name" value="ARM-type_fold"/>
</dbReference>
<reference evidence="2" key="2">
    <citation type="submission" date="2024-06" db="EMBL/GenBank/DDBJ databases">
        <title>Caproicibacterium argilliputei sp. nov, a novel caproic acid producing anaerobic bacterium isolated from pit mud.</title>
        <authorList>
            <person name="Zeng C."/>
        </authorList>
    </citation>
    <scope>NUCLEOTIDE SEQUENCE [LARGE SCALE GENOMIC DNA]</scope>
    <source>
        <strain evidence="2">ZCY20-5</strain>
    </source>
</reference>
<dbReference type="Gene3D" id="1.25.10.10">
    <property type="entry name" value="Leucine-rich Repeat Variant"/>
    <property type="match status" value="1"/>
</dbReference>
<dbReference type="SUPFAM" id="SSF48371">
    <property type="entry name" value="ARM repeat"/>
    <property type="match status" value="1"/>
</dbReference>
<dbReference type="EMBL" id="CP135996">
    <property type="protein sequence ID" value="WOC32634.1"/>
    <property type="molecule type" value="Genomic_DNA"/>
</dbReference>
<dbReference type="Proteomes" id="UP001300604">
    <property type="component" value="Chromosome"/>
</dbReference>